<dbReference type="EMBL" id="CP119952">
    <property type="protein sequence ID" value="WFC95608.1"/>
    <property type="molecule type" value="Genomic_DNA"/>
</dbReference>
<evidence type="ECO:0000256" key="4">
    <source>
        <dbReference type="ARBA" id="ARBA00023015"/>
    </source>
</evidence>
<keyword evidence="4" id="KW-0805">Transcription regulation</keyword>
<dbReference type="GO" id="GO:0006357">
    <property type="term" value="P:regulation of transcription by RNA polymerase II"/>
    <property type="evidence" value="ECO:0007669"/>
    <property type="project" value="InterPro"/>
</dbReference>
<keyword evidence="6" id="KW-0539">Nucleus</keyword>
<comment type="similarity">
    <text evidence="2">Belongs to the Mediator complex subunit 12 family.</text>
</comment>
<feature type="compositionally biased region" description="Pro residues" evidence="8">
    <location>
        <begin position="1192"/>
        <end position="1204"/>
    </location>
</feature>
<feature type="region of interest" description="Disordered" evidence="8">
    <location>
        <begin position="572"/>
        <end position="603"/>
    </location>
</feature>
<feature type="region of interest" description="Disordered" evidence="8">
    <location>
        <begin position="1157"/>
        <end position="1211"/>
    </location>
</feature>
<name>A0AAF0DT70_9BASI</name>
<proteinExistence type="inferred from homology"/>
<evidence type="ECO:0000256" key="7">
    <source>
        <dbReference type="ARBA" id="ARBA00032010"/>
    </source>
</evidence>
<evidence type="ECO:0000256" key="1">
    <source>
        <dbReference type="ARBA" id="ARBA00004123"/>
    </source>
</evidence>
<keyword evidence="11" id="KW-1185">Reference proteome</keyword>
<evidence type="ECO:0000259" key="9">
    <source>
        <dbReference type="SMART" id="SM01281"/>
    </source>
</evidence>
<dbReference type="GO" id="GO:0003712">
    <property type="term" value="F:transcription coregulator activity"/>
    <property type="evidence" value="ECO:0007669"/>
    <property type="project" value="InterPro"/>
</dbReference>
<dbReference type="SMART" id="SM01281">
    <property type="entry name" value="Med12"/>
    <property type="match status" value="1"/>
</dbReference>
<evidence type="ECO:0000256" key="6">
    <source>
        <dbReference type="ARBA" id="ARBA00023242"/>
    </source>
</evidence>
<feature type="compositionally biased region" description="Low complexity" evidence="8">
    <location>
        <begin position="573"/>
        <end position="588"/>
    </location>
</feature>
<protein>
    <recommendedName>
        <fullName evidence="3">Mediator of RNA polymerase II transcription subunit 12</fullName>
    </recommendedName>
    <alternativeName>
        <fullName evidence="7">Mediator complex subunit 12</fullName>
    </alternativeName>
</protein>
<dbReference type="Proteomes" id="UP001216638">
    <property type="component" value="Chromosome 2"/>
</dbReference>
<dbReference type="PANTHER" id="PTHR46567">
    <property type="entry name" value="MEDIATOR OF RNA POLYMERASE II TRANSCRIPTION SUBUNIT 12"/>
    <property type="match status" value="1"/>
</dbReference>
<sequence>MPPDRGGLEAYALAAPAWRPPLHDSADLGWPGLHAPQPTELTTAAVRHGWVAPPCVANEGASVYEQIHDRLARPATLGLLNALLDGVQHQRRATHPHTLEDHTFAVPGRVTLNEDKRTLYVRALADPGAPLAHLARHVPHGYRGEMLFEMLWHGDGTRPVPVPRAVWFIQACGASDVHTARRSHDQATRACTDAALAWLATQLAAFPAADAAADTAAWAAKWSYSAALVHALREQHLVETYAYLAWLTAQTHAVRTGARVCLLQLVDDALPALAARASLAHTLAAALQPRGSDTPFVAAHTRTVLARCAALAPEALVGVPSPDTRITARTRRLQGALAPLLTAPAHESVADADAVQVLDTSSDTVATLFLRYFVPEGALPDVAHRVTLLLTWACTETRDGAGREYLAAALLERLHTCQVGRLVLDDGRRVACTWTPISLFDTVARWIDAVDAAAHAPESLALHTVSTTQLARLLGALARVELFSFARFAQRLTARGLVRHALDGQRTHRHRTGLHARLFRAMPVVRASEAVRALRRNAIYGARTAESYEEATERRATRELWRACAVLGDAPVAPATGPSPSVTTPSPVLRGTPLPGADGPDEAHVPPPTPTTTVADALGLPTRLPHLCIASPYIQARVVAKALPFWLDDTLRAPSADEFAFLATMLTSLGALPELAQLCVALLDRHVESRCVVSVCHTVAAHARVFAAVHAPDALVERLAPYAVHDASASVGQRIVPAQGRTMAVTAARAALAALTHERAVRPPEAPVPTPGAHAAAAAPAALLLHGDALDAASAALLAAVPLAEAPGAVWPHMLHALSRAGAAVPPPAVVDCLAALAGAAGVRLPIAPWMRTTYGLDAPAASAPPLLEPPAPPASSAWCALVAGLVRYGYVDAEEVLDVLCAYAPHAMPTDAFYEPCVALSDALLCTTSVPGSPCSVSTLGAAAWYDLGLLAKQHVRRDALVPWLVAIRGVPALQASLAPHLTTLRTQWYTYPDAFVRGAARVAPADALEVARAYDPATAPRDAHDAADVARVVSYASPWTASLALALLHCVLRTAPPPEQVVLADALVPTLLPAPAAARGAPYEQLARLGMPPAFPTQLAHAALRRWMQGNEEAAHALARLAQHTQGLACDGIEAAMHRVCDALERDARAWAAAPRSEATVEAAQDGAPSATPASAPSPAPDASATASPRSPPTRPATPPWPDAEHDTAGGAPRFLVHHLAVLLFLLSTAHARTDTHCTVLVRACTPLLALAQHAQESGALVPGTAADVPYAELLADCLVQVQCAVGPAALEPWLRTAPAVAPALARLVRSGSEPPPPPDAWLRLDMVSAPPPPASRDPWATPLANTASISLHDVHARKTRDTVPHTTMRAAPPSWLTSEQTYGDGDSVPVGTRIRRPKRKASATMHPVV</sequence>
<dbReference type="PANTHER" id="PTHR46567:SF1">
    <property type="entry name" value="MEDIATOR OF RNA POLYMERASE II TRANSCRIPTION SUBUNIT 12"/>
    <property type="match status" value="1"/>
</dbReference>
<reference evidence="10" key="1">
    <citation type="submission" date="2023-03" db="EMBL/GenBank/DDBJ databases">
        <title>Mating type loci evolution in Malassezia.</title>
        <authorList>
            <person name="Coelho M.A."/>
        </authorList>
    </citation>
    <scope>NUCLEOTIDE SEQUENCE</scope>
    <source>
        <strain evidence="10">CBS 14135</strain>
    </source>
</reference>
<evidence type="ECO:0000313" key="11">
    <source>
        <dbReference type="Proteomes" id="UP001216638"/>
    </source>
</evidence>
<feature type="compositionally biased region" description="Low complexity" evidence="8">
    <location>
        <begin position="1170"/>
        <end position="1191"/>
    </location>
</feature>
<gene>
    <name evidence="10" type="primary">SRB8</name>
    <name evidence="10" type="ORF">MBRA1_002259</name>
</gene>
<dbReference type="GO" id="GO:0016592">
    <property type="term" value="C:mediator complex"/>
    <property type="evidence" value="ECO:0007669"/>
    <property type="project" value="InterPro"/>
</dbReference>
<evidence type="ECO:0000256" key="2">
    <source>
        <dbReference type="ARBA" id="ARBA00010289"/>
    </source>
</evidence>
<keyword evidence="5" id="KW-0804">Transcription</keyword>
<evidence type="ECO:0000256" key="5">
    <source>
        <dbReference type="ARBA" id="ARBA00023163"/>
    </source>
</evidence>
<evidence type="ECO:0000313" key="10">
    <source>
        <dbReference type="EMBL" id="WFC95608.1"/>
    </source>
</evidence>
<feature type="domain" description="Mediator complex subunit Med12" evidence="9">
    <location>
        <begin position="103"/>
        <end position="170"/>
    </location>
</feature>
<accession>A0AAF0DT70</accession>
<evidence type="ECO:0000256" key="3">
    <source>
        <dbReference type="ARBA" id="ARBA00019622"/>
    </source>
</evidence>
<dbReference type="InterPro" id="IPR019035">
    <property type="entry name" value="Mediator_Med12"/>
</dbReference>
<feature type="region of interest" description="Disordered" evidence="8">
    <location>
        <begin position="1378"/>
        <end position="1412"/>
    </location>
</feature>
<organism evidence="10 11">
    <name type="scientific">Malassezia brasiliensis</name>
    <dbReference type="NCBI Taxonomy" id="1821822"/>
    <lineage>
        <taxon>Eukaryota</taxon>
        <taxon>Fungi</taxon>
        <taxon>Dikarya</taxon>
        <taxon>Basidiomycota</taxon>
        <taxon>Ustilaginomycotina</taxon>
        <taxon>Malasseziomycetes</taxon>
        <taxon>Malasseziales</taxon>
        <taxon>Malasseziaceae</taxon>
        <taxon>Malassezia</taxon>
    </lineage>
</organism>
<comment type="subcellular location">
    <subcellularLocation>
        <location evidence="1">Nucleus</location>
    </subcellularLocation>
</comment>
<evidence type="ECO:0000256" key="8">
    <source>
        <dbReference type="SAM" id="MobiDB-lite"/>
    </source>
</evidence>
<dbReference type="Pfam" id="PF09497">
    <property type="entry name" value="Med12"/>
    <property type="match status" value="1"/>
</dbReference>